<comment type="caution">
    <text evidence="3">The sequence shown here is derived from an EMBL/GenBank/DDBJ whole genome shotgun (WGS) entry which is preliminary data.</text>
</comment>
<accession>A0A8S4FJW8</accession>
<reference evidence="3" key="1">
    <citation type="submission" date="2020-11" db="EMBL/GenBank/DDBJ databases">
        <authorList>
            <person name="Whiteford S."/>
        </authorList>
    </citation>
    <scope>NUCLEOTIDE SEQUENCE</scope>
</reference>
<dbReference type="GO" id="GO:0031087">
    <property type="term" value="P:deadenylation-independent decapping of nuclear-transcribed mRNA"/>
    <property type="evidence" value="ECO:0007669"/>
    <property type="project" value="InterPro"/>
</dbReference>
<feature type="compositionally biased region" description="Polar residues" evidence="1">
    <location>
        <begin position="97"/>
        <end position="121"/>
    </location>
</feature>
<feature type="domain" description="DFDF" evidence="2">
    <location>
        <begin position="186"/>
        <end position="222"/>
    </location>
</feature>
<evidence type="ECO:0000313" key="4">
    <source>
        <dbReference type="Proteomes" id="UP000653454"/>
    </source>
</evidence>
<gene>
    <name evidence="3" type="ORF">PLXY2_LOCUS8986</name>
</gene>
<feature type="compositionally biased region" description="Low complexity" evidence="1">
    <location>
        <begin position="156"/>
        <end position="171"/>
    </location>
</feature>
<dbReference type="GO" id="GO:0003729">
    <property type="term" value="F:mRNA binding"/>
    <property type="evidence" value="ECO:0007669"/>
    <property type="project" value="InterPro"/>
</dbReference>
<evidence type="ECO:0000313" key="3">
    <source>
        <dbReference type="EMBL" id="CAG9127661.1"/>
    </source>
</evidence>
<dbReference type="GO" id="GO:0033962">
    <property type="term" value="P:P-body assembly"/>
    <property type="evidence" value="ECO:0007669"/>
    <property type="project" value="TreeGrafter"/>
</dbReference>
<dbReference type="SUPFAM" id="SSF64153">
    <property type="entry name" value="YjeF N-terminal domain-like"/>
    <property type="match status" value="1"/>
</dbReference>
<evidence type="ECO:0000259" key="2">
    <source>
        <dbReference type="PROSITE" id="PS51512"/>
    </source>
</evidence>
<dbReference type="Proteomes" id="UP000653454">
    <property type="component" value="Unassembled WGS sequence"/>
</dbReference>
<dbReference type="InterPro" id="IPR036652">
    <property type="entry name" value="YjeF_N_dom_sf"/>
</dbReference>
<feature type="compositionally biased region" description="Low complexity" evidence="1">
    <location>
        <begin position="276"/>
        <end position="291"/>
    </location>
</feature>
<dbReference type="Gene3D" id="2.30.30.100">
    <property type="match status" value="1"/>
</dbReference>
<proteinExistence type="predicted"/>
<dbReference type="InterPro" id="IPR019050">
    <property type="entry name" value="FDF_dom"/>
</dbReference>
<dbReference type="PANTHER" id="PTHR13612">
    <property type="entry name" value="ENHANCER OF MRNA-DECAPPING PROTEIN 3"/>
    <property type="match status" value="1"/>
</dbReference>
<sequence length="504" mass="51560">MAQWIGFAVSVNCGDPLGFYQGTILEADGLTITLTKAFRNGFPYPKSQVTLNASDIKELKIISGRASPPPPAHSTVAVSKGKKGQRATVCESLQAIPANTGNQSNNNAKAATSVRSGSGQPRSKPIDIQGGRSKNNNNNNNQSAGSYGGGSGSTPRAHAAKGGAAGAARGPQGAGGAARRRNDAAFGEALDPEIHTEFDFEKNLALFDKQALWEEMRHSHKPDLVRQTEGGGKYRHDENILGGGAAAGDICAGPAAAARGYVHISLRDRPRPPSPSSTSGPARGAVARPPAPARAPARVLLARAAADVALRLVGGGRRLDARNTHQVPTVVALVGDHYIGACGVTTARILASHGVDTSVWVCGGGNAGGGGLGEELQLYLAAGGRALRGAGGARPPAADLLLLALHDVYEQTDDEHPDIVCALEWAAGGRAGAVCVEPPALGYRAGLAARASVAALLPPALPAELGRLYLADVAPPPSIFSDMGISYRPPFGAASALPLHAADD</sequence>
<dbReference type="PANTHER" id="PTHR13612:SF0">
    <property type="entry name" value="ENHANCER OF MRNA-DECAPPING PROTEIN 3"/>
    <property type="match status" value="1"/>
</dbReference>
<dbReference type="InterPro" id="IPR025762">
    <property type="entry name" value="DFDF"/>
</dbReference>
<dbReference type="Pfam" id="PF09532">
    <property type="entry name" value="FDF"/>
    <property type="match status" value="1"/>
</dbReference>
<dbReference type="InterPro" id="IPR034107">
    <property type="entry name" value="Lsm16_N"/>
</dbReference>
<feature type="compositionally biased region" description="Low complexity" evidence="1">
    <location>
        <begin position="130"/>
        <end position="145"/>
    </location>
</feature>
<dbReference type="SMART" id="SM01199">
    <property type="entry name" value="FDF"/>
    <property type="match status" value="1"/>
</dbReference>
<dbReference type="InterPro" id="IPR025609">
    <property type="entry name" value="Lsm14-like_N"/>
</dbReference>
<dbReference type="AlphaFoldDB" id="A0A8S4FJW8"/>
<dbReference type="EMBL" id="CAJHNJ030000034">
    <property type="protein sequence ID" value="CAG9127661.1"/>
    <property type="molecule type" value="Genomic_DNA"/>
</dbReference>
<keyword evidence="4" id="KW-1185">Reference proteome</keyword>
<name>A0A8S4FJW8_PLUXY</name>
<dbReference type="CDD" id="cd01737">
    <property type="entry name" value="LSm16_N"/>
    <property type="match status" value="1"/>
</dbReference>
<dbReference type="Gene3D" id="3.40.50.10260">
    <property type="entry name" value="YjeF N-terminal domain"/>
    <property type="match status" value="1"/>
</dbReference>
<feature type="region of interest" description="Disordered" evidence="1">
    <location>
        <begin position="96"/>
        <end position="180"/>
    </location>
</feature>
<feature type="region of interest" description="Disordered" evidence="1">
    <location>
        <begin position="266"/>
        <end position="291"/>
    </location>
</feature>
<dbReference type="GO" id="GO:0000932">
    <property type="term" value="C:P-body"/>
    <property type="evidence" value="ECO:0007669"/>
    <property type="project" value="TreeGrafter"/>
</dbReference>
<dbReference type="PROSITE" id="PS51512">
    <property type="entry name" value="DFDF"/>
    <property type="match status" value="1"/>
</dbReference>
<dbReference type="SMART" id="SM01271">
    <property type="entry name" value="LSM14"/>
    <property type="match status" value="1"/>
</dbReference>
<feature type="region of interest" description="Disordered" evidence="1">
    <location>
        <begin position="63"/>
        <end position="84"/>
    </location>
</feature>
<evidence type="ECO:0000256" key="1">
    <source>
        <dbReference type="SAM" id="MobiDB-lite"/>
    </source>
</evidence>
<organism evidence="3 4">
    <name type="scientific">Plutella xylostella</name>
    <name type="common">Diamondback moth</name>
    <name type="synonym">Plutella maculipennis</name>
    <dbReference type="NCBI Taxonomy" id="51655"/>
    <lineage>
        <taxon>Eukaryota</taxon>
        <taxon>Metazoa</taxon>
        <taxon>Ecdysozoa</taxon>
        <taxon>Arthropoda</taxon>
        <taxon>Hexapoda</taxon>
        <taxon>Insecta</taxon>
        <taxon>Pterygota</taxon>
        <taxon>Neoptera</taxon>
        <taxon>Endopterygota</taxon>
        <taxon>Lepidoptera</taxon>
        <taxon>Glossata</taxon>
        <taxon>Ditrysia</taxon>
        <taxon>Yponomeutoidea</taxon>
        <taxon>Plutellidae</taxon>
        <taxon>Plutella</taxon>
    </lineage>
</organism>
<protein>
    <submittedName>
        <fullName evidence="3">(diamondback moth) hypothetical protein</fullName>
    </submittedName>
</protein>